<comment type="caution">
    <text evidence="1">The sequence shown here is derived from an EMBL/GenBank/DDBJ whole genome shotgun (WGS) entry which is preliminary data.</text>
</comment>
<dbReference type="RefSeq" id="WP_017052773.1">
    <property type="nucleotide sequence ID" value="NZ_AJYW02000101.1"/>
</dbReference>
<organism evidence="1 2">
    <name type="scientific">Vibrio genomosp. F6 str. FF-238</name>
    <dbReference type="NCBI Taxonomy" id="1191298"/>
    <lineage>
        <taxon>Bacteria</taxon>
        <taxon>Pseudomonadati</taxon>
        <taxon>Pseudomonadota</taxon>
        <taxon>Gammaproteobacteria</taxon>
        <taxon>Vibrionales</taxon>
        <taxon>Vibrionaceae</taxon>
        <taxon>Vibrio</taxon>
    </lineage>
</organism>
<evidence type="ECO:0008006" key="3">
    <source>
        <dbReference type="Google" id="ProtNLM"/>
    </source>
</evidence>
<dbReference type="Proteomes" id="UP000094165">
    <property type="component" value="Unassembled WGS sequence"/>
</dbReference>
<dbReference type="Pfam" id="PF07308">
    <property type="entry name" value="DUF1456"/>
    <property type="match status" value="2"/>
</dbReference>
<dbReference type="AlphaFoldDB" id="A0A1E5D0M1"/>
<accession>A0A1E5D0M1</accession>
<evidence type="ECO:0000313" key="2">
    <source>
        <dbReference type="Proteomes" id="UP000094165"/>
    </source>
</evidence>
<dbReference type="PANTHER" id="PTHR37805">
    <property type="entry name" value="CYTOPLASMIC PROTEIN-RELATED"/>
    <property type="match status" value="1"/>
</dbReference>
<dbReference type="PANTHER" id="PTHR37805:SF1">
    <property type="entry name" value="CYTOPLASMIC PROTEIN"/>
    <property type="match status" value="1"/>
</dbReference>
<protein>
    <recommendedName>
        <fullName evidence="3">DUF1456 family protein</fullName>
    </recommendedName>
</protein>
<name>A0A1E5D0M1_9VIBR</name>
<gene>
    <name evidence="1" type="ORF">A130_04655</name>
</gene>
<reference evidence="1 2" key="1">
    <citation type="journal article" date="2012" name="Science">
        <title>Ecological populations of bacteria act as socially cohesive units of antibiotic production and resistance.</title>
        <authorList>
            <person name="Cordero O.X."/>
            <person name="Wildschutte H."/>
            <person name="Kirkup B."/>
            <person name="Proehl S."/>
            <person name="Ngo L."/>
            <person name="Hussain F."/>
            <person name="Le Roux F."/>
            <person name="Mincer T."/>
            <person name="Polz M.F."/>
        </authorList>
    </citation>
    <scope>NUCLEOTIDE SEQUENCE [LARGE SCALE GENOMIC DNA]</scope>
    <source>
        <strain evidence="1 2">FF-238</strain>
    </source>
</reference>
<sequence>MTNNDILRRIRYTFDFKDAQMIKIFAQADLEVTREQVSNWLKKEDDSDYVKCRDRELAIFLNGLINLKRGKREGAQPEPENRLTNNMVFMKLRIALNMKTEDILNVMELVDFDMSKHELGAFFRKPNHKNYRECKDQILRNFLMGVQFQLRPDSEDYVD</sequence>
<proteinExistence type="predicted"/>
<dbReference type="EMBL" id="AJYW02000101">
    <property type="protein sequence ID" value="OEE76849.1"/>
    <property type="molecule type" value="Genomic_DNA"/>
</dbReference>
<dbReference type="InterPro" id="IPR009921">
    <property type="entry name" value="YehS-like"/>
</dbReference>
<evidence type="ECO:0000313" key="1">
    <source>
        <dbReference type="EMBL" id="OEE76849.1"/>
    </source>
</evidence>
<keyword evidence="2" id="KW-1185">Reference proteome</keyword>